<organism evidence="2 3">
    <name type="scientific">Ambispora gerdemannii</name>
    <dbReference type="NCBI Taxonomy" id="144530"/>
    <lineage>
        <taxon>Eukaryota</taxon>
        <taxon>Fungi</taxon>
        <taxon>Fungi incertae sedis</taxon>
        <taxon>Mucoromycota</taxon>
        <taxon>Glomeromycotina</taxon>
        <taxon>Glomeromycetes</taxon>
        <taxon>Archaeosporales</taxon>
        <taxon>Ambisporaceae</taxon>
        <taxon>Ambispora</taxon>
    </lineage>
</organism>
<dbReference type="AlphaFoldDB" id="A0A9N8ZJ57"/>
<sequence>MNTRMHEQINNDKEEREPKISNKKMSIIKDYVNLAELLHKTVHGIVRVFDEFLIPTVMSHLDLKTHDSITTIQELFRILADLFDLPNTSYQIVAKHQIKKDWKNLLASKFVSTGLLEIALQQNYNFRQIQPNTTNGFDRFLVAVIGRLSGFLPNVGETGGNIRQGSIVPENFAFGNLPENLTGAFDLIANDIIGSSSSSSSTTINALYVSQTLDRAALALLFVVESNRDKRSDTEQDDNITPPATTSKKGYKALSRFLTKYASLDFLHDMIKWLHYNFNQHQKSLLPEITIILSKQFETTSSSLSIVDEKQILQTGEMLFGNEFAVEILLSLFTNSILNDKTDDQQEQQQSFQFRIVVLLTITLLSPSFSSSSSKNIKNDNKNYDNNDGEISNPVIKNLLVFWTSLLKYATFGGNESGILLLERLPLDWWQPINHILMVLGKRFNRYVADNLGSLSEVFDYTLRYLSRQKAKYKQFTLLQSINEYEEIAGSKKDNNEKEPENEIFFIAEKFLFVVNFLSILADISTKKALIEIQQHPLILPALRDRISRKSISTADDCKYRLIEFEIVSVVLGLLNKSIPVQTDGRREATLFPSMNEILLFLHMAKIESALMVGHLCTIVKRGFDLTLEDFRKNTKWIYISIWNILRDFVVSEVDNQFMWFLLLPISDSFRTMMAKSPPQLGFYLIENRWNFYMLRNVLRLLEFFTLQNPSWIKEIFTENVIDMIISLLDQIVTSMEQRSCAVVSYVKDDESEYEELCRVLLNIVQKLLQISLITKTHHHYPRIARVLDSFVLHRQEQLSNTLTEKTTNSKTISEELLFIRPRPNYKFMLTSLTKHHHNDHKIKKLEVLKSDSETGSGIIEPAKEMLEKFGDKNN</sequence>
<name>A0A9N8ZJ57_9GLOM</name>
<feature type="region of interest" description="Disordered" evidence="1">
    <location>
        <begin position="1"/>
        <end position="20"/>
    </location>
</feature>
<dbReference type="Proteomes" id="UP000789831">
    <property type="component" value="Unassembled WGS sequence"/>
</dbReference>
<dbReference type="EMBL" id="CAJVPL010000442">
    <property type="protein sequence ID" value="CAG8497579.1"/>
    <property type="molecule type" value="Genomic_DNA"/>
</dbReference>
<gene>
    <name evidence="2" type="ORF">AGERDE_LOCUS4078</name>
</gene>
<dbReference type="OrthoDB" id="2437084at2759"/>
<evidence type="ECO:0000313" key="2">
    <source>
        <dbReference type="EMBL" id="CAG8497579.1"/>
    </source>
</evidence>
<accession>A0A9N8ZJ57</accession>
<evidence type="ECO:0000313" key="3">
    <source>
        <dbReference type="Proteomes" id="UP000789831"/>
    </source>
</evidence>
<keyword evidence="3" id="KW-1185">Reference proteome</keyword>
<comment type="caution">
    <text evidence="2">The sequence shown here is derived from an EMBL/GenBank/DDBJ whole genome shotgun (WGS) entry which is preliminary data.</text>
</comment>
<reference evidence="2" key="1">
    <citation type="submission" date="2021-06" db="EMBL/GenBank/DDBJ databases">
        <authorList>
            <person name="Kallberg Y."/>
            <person name="Tangrot J."/>
            <person name="Rosling A."/>
        </authorList>
    </citation>
    <scope>NUCLEOTIDE SEQUENCE</scope>
    <source>
        <strain evidence="2">MT106</strain>
    </source>
</reference>
<proteinExistence type="predicted"/>
<evidence type="ECO:0000256" key="1">
    <source>
        <dbReference type="SAM" id="MobiDB-lite"/>
    </source>
</evidence>
<protein>
    <submittedName>
        <fullName evidence="2">318_t:CDS:1</fullName>
    </submittedName>
</protein>